<gene>
    <name evidence="3" type="ORF">EH32_05200</name>
</gene>
<organism evidence="3 4">
    <name type="scientific">Erythrobacter litoralis</name>
    <dbReference type="NCBI Taxonomy" id="39960"/>
    <lineage>
        <taxon>Bacteria</taxon>
        <taxon>Pseudomonadati</taxon>
        <taxon>Pseudomonadota</taxon>
        <taxon>Alphaproteobacteria</taxon>
        <taxon>Sphingomonadales</taxon>
        <taxon>Erythrobacteraceae</taxon>
        <taxon>Erythrobacter/Porphyrobacter group</taxon>
        <taxon>Erythrobacter</taxon>
    </lineage>
</organism>
<dbReference type="Pfam" id="PF01494">
    <property type="entry name" value="FAD_binding_3"/>
    <property type="match status" value="1"/>
</dbReference>
<dbReference type="EMBL" id="JMIX01000003">
    <property type="protein sequence ID" value="KEO98511.1"/>
    <property type="molecule type" value="Genomic_DNA"/>
</dbReference>
<dbReference type="InterPro" id="IPR050631">
    <property type="entry name" value="PheA/TfdB_FAD_monoxygenase"/>
</dbReference>
<accession>A0A074MU13</accession>
<dbReference type="AlphaFoldDB" id="A0A074MU13"/>
<dbReference type="PANTHER" id="PTHR43476:SF5">
    <property type="entry name" value="FAD-DEPENDENT MONOOXYGENASE"/>
    <property type="match status" value="1"/>
</dbReference>
<keyword evidence="1" id="KW-0560">Oxidoreductase</keyword>
<evidence type="ECO:0000313" key="3">
    <source>
        <dbReference type="EMBL" id="KEO98511.1"/>
    </source>
</evidence>
<keyword evidence="3" id="KW-0503">Monooxygenase</keyword>
<sequence>MKEIRTQVAIAGAGPVGTVAAYCLASQGVDVVLLEEGADCALDLRASTFHPPTLEMLEAFGITERLIEKGLKAPVYHFRERRTGDVIDFDMSELADVTRHPYRIQCEQYHLSRMLSELVREQSGAEVLFGHRVAAIEQGPGEVVIHAETPLSIMKITADYLIGADGANSTVRKWLGTEFHGFTYPEKFLCFTTEEPLEEHISNLCHVNYVSDPEEWMVLLRVPSLWRVLVPADMDTPDEALLADAKKNDVFERLIGRGEDVETHHRTIYRVHQRVAKSFLEGRVALIGDAAHLNNPIGGFGMNSGIHDAFNLAGRLVRVFKTGADADAELAAFERQRRTTTHEFIQAQTIRNMEYLKEGEGQLHARRKAEMEAIRADPDKRRAFLLRQSMIECVERERMAA</sequence>
<proteinExistence type="predicted"/>
<dbReference type="RefSeq" id="WP_034901702.1">
    <property type="nucleotide sequence ID" value="NZ_CP017057.1"/>
</dbReference>
<dbReference type="PANTHER" id="PTHR43476">
    <property type="entry name" value="3-(3-HYDROXY-PHENYL)PROPIONATE/3-HYDROXYCINNAMIC ACID HYDROXYLASE"/>
    <property type="match status" value="1"/>
</dbReference>
<dbReference type="InterPro" id="IPR036188">
    <property type="entry name" value="FAD/NAD-bd_sf"/>
</dbReference>
<feature type="domain" description="FAD-binding" evidence="2">
    <location>
        <begin position="5"/>
        <end position="345"/>
    </location>
</feature>
<dbReference type="InterPro" id="IPR002938">
    <property type="entry name" value="FAD-bd"/>
</dbReference>
<dbReference type="SUPFAM" id="SSF51905">
    <property type="entry name" value="FAD/NAD(P)-binding domain"/>
    <property type="match status" value="1"/>
</dbReference>
<evidence type="ECO:0000256" key="1">
    <source>
        <dbReference type="ARBA" id="ARBA00023002"/>
    </source>
</evidence>
<protein>
    <submittedName>
        <fullName evidence="3">Monooxygenase</fullName>
    </submittedName>
</protein>
<reference evidence="3 4" key="1">
    <citation type="submission" date="2014-04" db="EMBL/GenBank/DDBJ databases">
        <title>A comprehensive comparison of genomes of Erythrobacter spp. Strains.</title>
        <authorList>
            <person name="Zheng Q."/>
        </authorList>
    </citation>
    <scope>NUCLEOTIDE SEQUENCE [LARGE SCALE GENOMIC DNA]</scope>
    <source>
        <strain evidence="3 4">DSM 8509</strain>
    </source>
</reference>
<dbReference type="PATRIC" id="fig|39960.10.peg.2112"/>
<dbReference type="GO" id="GO:0071949">
    <property type="term" value="F:FAD binding"/>
    <property type="evidence" value="ECO:0007669"/>
    <property type="project" value="InterPro"/>
</dbReference>
<dbReference type="KEGG" id="elq:Ga0102493_113019"/>
<dbReference type="Gene3D" id="3.30.70.2450">
    <property type="match status" value="1"/>
</dbReference>
<evidence type="ECO:0000313" key="4">
    <source>
        <dbReference type="Proteomes" id="UP000027866"/>
    </source>
</evidence>
<keyword evidence="4" id="KW-1185">Reference proteome</keyword>
<dbReference type="PRINTS" id="PR00420">
    <property type="entry name" value="RNGMNOXGNASE"/>
</dbReference>
<dbReference type="GO" id="GO:0004497">
    <property type="term" value="F:monooxygenase activity"/>
    <property type="evidence" value="ECO:0007669"/>
    <property type="project" value="UniProtKB-KW"/>
</dbReference>
<evidence type="ECO:0000259" key="2">
    <source>
        <dbReference type="Pfam" id="PF01494"/>
    </source>
</evidence>
<dbReference type="Gene3D" id="3.50.50.60">
    <property type="entry name" value="FAD/NAD(P)-binding domain"/>
    <property type="match status" value="1"/>
</dbReference>
<name>A0A074MU13_9SPHN</name>
<dbReference type="Proteomes" id="UP000027866">
    <property type="component" value="Unassembled WGS sequence"/>
</dbReference>
<comment type="caution">
    <text evidence="3">The sequence shown here is derived from an EMBL/GenBank/DDBJ whole genome shotgun (WGS) entry which is preliminary data.</text>
</comment>
<dbReference type="OrthoDB" id="9791689at2"/>